<dbReference type="EMBL" id="JABANO010009575">
    <property type="protein sequence ID" value="KAF4746579.1"/>
    <property type="molecule type" value="Genomic_DNA"/>
</dbReference>
<proteinExistence type="inferred from homology"/>
<reference evidence="5 6" key="1">
    <citation type="submission" date="2020-04" db="EMBL/GenBank/DDBJ databases">
        <title>Perkinsus olseni comparative genomics.</title>
        <authorList>
            <person name="Bogema D.R."/>
        </authorList>
    </citation>
    <scope>NUCLEOTIDE SEQUENCE [LARGE SCALE GENOMIC DNA]</scope>
    <source>
        <strain evidence="5 6">ATCC PRA-207</strain>
    </source>
</reference>
<dbReference type="InterPro" id="IPR023795">
    <property type="entry name" value="Serpin_CS"/>
</dbReference>
<dbReference type="AlphaFoldDB" id="A0A7J6TMN5"/>
<evidence type="ECO:0000313" key="6">
    <source>
        <dbReference type="Proteomes" id="UP000553632"/>
    </source>
</evidence>
<feature type="compositionally biased region" description="Polar residues" evidence="3">
    <location>
        <begin position="56"/>
        <end position="83"/>
    </location>
</feature>
<keyword evidence="6" id="KW-1185">Reference proteome</keyword>
<dbReference type="Pfam" id="PF00079">
    <property type="entry name" value="Serpin"/>
    <property type="match status" value="1"/>
</dbReference>
<dbReference type="SMART" id="SM00093">
    <property type="entry name" value="SERPIN"/>
    <property type="match status" value="1"/>
</dbReference>
<name>A0A7J6TMN5_PEROL</name>
<gene>
    <name evidence="5" type="ORF">FOZ63_010712</name>
</gene>
<dbReference type="InterPro" id="IPR042185">
    <property type="entry name" value="Serpin_sf_2"/>
</dbReference>
<dbReference type="PROSITE" id="PS00284">
    <property type="entry name" value="SERPIN"/>
    <property type="match status" value="1"/>
</dbReference>
<dbReference type="PANTHER" id="PTHR11461:SF211">
    <property type="entry name" value="GH10112P-RELATED"/>
    <property type="match status" value="1"/>
</dbReference>
<protein>
    <recommendedName>
        <fullName evidence="4">Serpin domain-containing protein</fullName>
    </recommendedName>
</protein>
<dbReference type="Proteomes" id="UP000553632">
    <property type="component" value="Unassembled WGS sequence"/>
</dbReference>
<dbReference type="InterPro" id="IPR000215">
    <property type="entry name" value="Serpin_fam"/>
</dbReference>
<dbReference type="GO" id="GO:0005615">
    <property type="term" value="C:extracellular space"/>
    <property type="evidence" value="ECO:0007669"/>
    <property type="project" value="InterPro"/>
</dbReference>
<sequence>KNLYKVFGDGSDAISGLDSSVINTQSNNTHPSPSSETVKKTSDKDDDDDDKKKKTNATPSTVTFSTTSRGSSVVPSRAESSQQGKRKGESRELQFLSSIDKSVSRYGRSRKGGDGLSTNMPMDLLAFFLFGKLLESEPDAPTSNIVISPLSVYQTLAMAALGAKGSTADRIYKLTGAPSVDALLDDDYSSDAMLVVNSIWSEVLREDYVEAVKKRLPGTTAYCEAPTASKINAWVDDKTRHLIDHILDDDPSPDGAVLVNAAYFKDSWQVKFNPYSTRPMKFDLPNSTSKMVPMMVAESTEKKRGMKVFAYYSDDDFQVASIPYSHPEYSAVIALPTTPNGNPVLDDATYQSWLAGMKQTPGVLMFPKFEVEYGVKGLTSILAEGGLELAGDYSGMSDEPLQISNVFHKAVLKVNEEGTEGAAATAMVMNRAFVMPPPDAFEMIVNRPFFFIVKHNPTGRIAFFSHINDPSSSDDEMCS</sequence>
<comment type="similarity">
    <text evidence="1 2">Belongs to the serpin family.</text>
</comment>
<dbReference type="InterPro" id="IPR036186">
    <property type="entry name" value="Serpin_sf"/>
</dbReference>
<feature type="compositionally biased region" description="Polar residues" evidence="3">
    <location>
        <begin position="17"/>
        <end position="36"/>
    </location>
</feature>
<feature type="non-terminal residue" evidence="5">
    <location>
        <position position="1"/>
    </location>
</feature>
<evidence type="ECO:0000256" key="1">
    <source>
        <dbReference type="ARBA" id="ARBA00009500"/>
    </source>
</evidence>
<evidence type="ECO:0000256" key="3">
    <source>
        <dbReference type="SAM" id="MobiDB-lite"/>
    </source>
</evidence>
<dbReference type="Gene3D" id="3.30.497.10">
    <property type="entry name" value="Antithrombin, subunit I, domain 2"/>
    <property type="match status" value="1"/>
</dbReference>
<feature type="domain" description="Serpin" evidence="4">
    <location>
        <begin position="127"/>
        <end position="470"/>
    </location>
</feature>
<evidence type="ECO:0000256" key="2">
    <source>
        <dbReference type="RuleBase" id="RU000411"/>
    </source>
</evidence>
<dbReference type="SUPFAM" id="SSF56574">
    <property type="entry name" value="Serpins"/>
    <property type="match status" value="1"/>
</dbReference>
<feature type="region of interest" description="Disordered" evidence="3">
    <location>
        <begin position="1"/>
        <end position="94"/>
    </location>
</feature>
<dbReference type="GO" id="GO:0004867">
    <property type="term" value="F:serine-type endopeptidase inhibitor activity"/>
    <property type="evidence" value="ECO:0007669"/>
    <property type="project" value="InterPro"/>
</dbReference>
<accession>A0A7J6TMN5</accession>
<dbReference type="OMA" id="YFNAAWA"/>
<dbReference type="InterPro" id="IPR023796">
    <property type="entry name" value="Serpin_dom"/>
</dbReference>
<dbReference type="InterPro" id="IPR042178">
    <property type="entry name" value="Serpin_sf_1"/>
</dbReference>
<comment type="caution">
    <text evidence="5">The sequence shown here is derived from an EMBL/GenBank/DDBJ whole genome shotgun (WGS) entry which is preliminary data.</text>
</comment>
<evidence type="ECO:0000259" key="4">
    <source>
        <dbReference type="SMART" id="SM00093"/>
    </source>
</evidence>
<dbReference type="PANTHER" id="PTHR11461">
    <property type="entry name" value="SERINE PROTEASE INHIBITOR, SERPIN"/>
    <property type="match status" value="1"/>
</dbReference>
<organism evidence="5 6">
    <name type="scientific">Perkinsus olseni</name>
    <name type="common">Perkinsus atlanticus</name>
    <dbReference type="NCBI Taxonomy" id="32597"/>
    <lineage>
        <taxon>Eukaryota</taxon>
        <taxon>Sar</taxon>
        <taxon>Alveolata</taxon>
        <taxon>Perkinsozoa</taxon>
        <taxon>Perkinsea</taxon>
        <taxon>Perkinsida</taxon>
        <taxon>Perkinsidae</taxon>
        <taxon>Perkinsus</taxon>
    </lineage>
</organism>
<evidence type="ECO:0000313" key="5">
    <source>
        <dbReference type="EMBL" id="KAF4746579.1"/>
    </source>
</evidence>
<dbReference type="Gene3D" id="2.30.39.10">
    <property type="entry name" value="Alpha-1-antitrypsin, domain 1"/>
    <property type="match status" value="1"/>
</dbReference>